<dbReference type="InterPro" id="IPR049326">
    <property type="entry name" value="Rhodopsin_dom_fungi"/>
</dbReference>
<proteinExistence type="inferred from homology"/>
<evidence type="ECO:0000256" key="3">
    <source>
        <dbReference type="ARBA" id="ARBA00022989"/>
    </source>
</evidence>
<dbReference type="RefSeq" id="XP_025529768.1">
    <property type="nucleotide sequence ID" value="XM_025668869.1"/>
</dbReference>
<organism evidence="8 9">
    <name type="scientific">Aspergillus japonicus CBS 114.51</name>
    <dbReference type="NCBI Taxonomy" id="1448312"/>
    <lineage>
        <taxon>Eukaryota</taxon>
        <taxon>Fungi</taxon>
        <taxon>Dikarya</taxon>
        <taxon>Ascomycota</taxon>
        <taxon>Pezizomycotina</taxon>
        <taxon>Eurotiomycetes</taxon>
        <taxon>Eurotiomycetidae</taxon>
        <taxon>Eurotiales</taxon>
        <taxon>Aspergillaceae</taxon>
        <taxon>Aspergillus</taxon>
        <taxon>Aspergillus subgen. Circumdati</taxon>
    </lineage>
</organism>
<keyword evidence="4 6" id="KW-0472">Membrane</keyword>
<feature type="domain" description="Rhodopsin" evidence="7">
    <location>
        <begin position="2"/>
        <end position="187"/>
    </location>
</feature>
<dbReference type="GeneID" id="37172561"/>
<sequence>MIRLGLGRQVETVSPADLVSFLKLLWVVYFLVLGGTAIARASALFFYARVLSQGPSRFRYALWVVHGLNIAWSISTIIMIFLTCSPIEKNWMPYLPGTCMDTKSLWLGFGTPDLIIDVLVLLLPLPMLWKLHLRLMRRLLLTGVFTCGYVVVAVSIGRLITIVQVSPHLATNPTYHAVNASIWVEIE</sequence>
<evidence type="ECO:0000256" key="4">
    <source>
        <dbReference type="ARBA" id="ARBA00023136"/>
    </source>
</evidence>
<dbReference type="Pfam" id="PF20684">
    <property type="entry name" value="Fung_rhodopsin"/>
    <property type="match status" value="1"/>
</dbReference>
<dbReference type="Proteomes" id="UP000249497">
    <property type="component" value="Unassembled WGS sequence"/>
</dbReference>
<feature type="non-terminal residue" evidence="8">
    <location>
        <position position="187"/>
    </location>
</feature>
<dbReference type="OrthoDB" id="3529975at2759"/>
<gene>
    <name evidence="8" type="ORF">BO86DRAFT_335048</name>
</gene>
<keyword evidence="9" id="KW-1185">Reference proteome</keyword>
<keyword evidence="2 6" id="KW-0812">Transmembrane</keyword>
<evidence type="ECO:0000256" key="5">
    <source>
        <dbReference type="ARBA" id="ARBA00038359"/>
    </source>
</evidence>
<feature type="transmembrane region" description="Helical" evidence="6">
    <location>
        <begin position="24"/>
        <end position="48"/>
    </location>
</feature>
<dbReference type="AlphaFoldDB" id="A0A8T8X7L7"/>
<feature type="transmembrane region" description="Helical" evidence="6">
    <location>
        <begin position="60"/>
        <end position="84"/>
    </location>
</feature>
<dbReference type="GO" id="GO:0016020">
    <property type="term" value="C:membrane"/>
    <property type="evidence" value="ECO:0007669"/>
    <property type="project" value="UniProtKB-SubCell"/>
</dbReference>
<feature type="transmembrane region" description="Helical" evidence="6">
    <location>
        <begin position="139"/>
        <end position="160"/>
    </location>
</feature>
<dbReference type="PANTHER" id="PTHR33048:SF47">
    <property type="entry name" value="INTEGRAL MEMBRANE PROTEIN-RELATED"/>
    <property type="match status" value="1"/>
</dbReference>
<evidence type="ECO:0000313" key="9">
    <source>
        <dbReference type="Proteomes" id="UP000249497"/>
    </source>
</evidence>
<evidence type="ECO:0000259" key="7">
    <source>
        <dbReference type="Pfam" id="PF20684"/>
    </source>
</evidence>
<keyword evidence="3 6" id="KW-1133">Transmembrane helix</keyword>
<dbReference type="PANTHER" id="PTHR33048">
    <property type="entry name" value="PTH11-LIKE INTEGRAL MEMBRANE PROTEIN (AFU_ORTHOLOGUE AFUA_5G11245)"/>
    <property type="match status" value="1"/>
</dbReference>
<evidence type="ECO:0000313" key="8">
    <source>
        <dbReference type="EMBL" id="RAH83874.1"/>
    </source>
</evidence>
<dbReference type="InterPro" id="IPR052337">
    <property type="entry name" value="SAT4-like"/>
</dbReference>
<dbReference type="EMBL" id="KZ824781">
    <property type="protein sequence ID" value="RAH83874.1"/>
    <property type="molecule type" value="Genomic_DNA"/>
</dbReference>
<reference evidence="8 9" key="1">
    <citation type="submission" date="2018-02" db="EMBL/GenBank/DDBJ databases">
        <title>The genomes of Aspergillus section Nigri reveals drivers in fungal speciation.</title>
        <authorList>
            <consortium name="DOE Joint Genome Institute"/>
            <person name="Vesth T.C."/>
            <person name="Nybo J."/>
            <person name="Theobald S."/>
            <person name="Brandl J."/>
            <person name="Frisvad J.C."/>
            <person name="Nielsen K.F."/>
            <person name="Lyhne E.K."/>
            <person name="Kogle M.E."/>
            <person name="Kuo A."/>
            <person name="Riley R."/>
            <person name="Clum A."/>
            <person name="Nolan M."/>
            <person name="Lipzen A."/>
            <person name="Salamov A."/>
            <person name="Henrissat B."/>
            <person name="Wiebenga A."/>
            <person name="De vries R.P."/>
            <person name="Grigoriev I.V."/>
            <person name="Mortensen U.H."/>
            <person name="Andersen M.R."/>
            <person name="Baker S.E."/>
        </authorList>
    </citation>
    <scope>NUCLEOTIDE SEQUENCE [LARGE SCALE GENOMIC DNA]</scope>
    <source>
        <strain evidence="8 9">CBS 114.51</strain>
    </source>
</reference>
<evidence type="ECO:0000256" key="6">
    <source>
        <dbReference type="SAM" id="Phobius"/>
    </source>
</evidence>
<evidence type="ECO:0000256" key="1">
    <source>
        <dbReference type="ARBA" id="ARBA00004141"/>
    </source>
</evidence>
<comment type="subcellular location">
    <subcellularLocation>
        <location evidence="1">Membrane</location>
        <topology evidence="1">Multi-pass membrane protein</topology>
    </subcellularLocation>
</comment>
<name>A0A8T8X7L7_ASPJA</name>
<accession>A0A8T8X7L7</accession>
<feature type="transmembrane region" description="Helical" evidence="6">
    <location>
        <begin position="104"/>
        <end position="127"/>
    </location>
</feature>
<evidence type="ECO:0000256" key="2">
    <source>
        <dbReference type="ARBA" id="ARBA00022692"/>
    </source>
</evidence>
<protein>
    <recommendedName>
        <fullName evidence="7">Rhodopsin domain-containing protein</fullName>
    </recommendedName>
</protein>
<comment type="similarity">
    <text evidence="5">Belongs to the SAT4 family.</text>
</comment>